<keyword evidence="2" id="KW-0645">Protease</keyword>
<evidence type="ECO:0000256" key="4">
    <source>
        <dbReference type="ARBA" id="ARBA00022801"/>
    </source>
</evidence>
<feature type="domain" description="Peptidase M24" evidence="5">
    <location>
        <begin position="2"/>
        <end position="108"/>
    </location>
</feature>
<dbReference type="PRINTS" id="PR00599">
    <property type="entry name" value="MAPEPTIDASE"/>
</dbReference>
<evidence type="ECO:0000313" key="6">
    <source>
        <dbReference type="EMBL" id="GAG27019.1"/>
    </source>
</evidence>
<dbReference type="SUPFAM" id="SSF55920">
    <property type="entry name" value="Creatinase/aminopeptidase"/>
    <property type="match status" value="1"/>
</dbReference>
<dbReference type="GO" id="GO:0070006">
    <property type="term" value="F:metalloaminopeptidase activity"/>
    <property type="evidence" value="ECO:0007669"/>
    <property type="project" value="InterPro"/>
</dbReference>
<comment type="caution">
    <text evidence="6">The sequence shown here is derived from an EMBL/GenBank/DDBJ whole genome shotgun (WGS) entry which is preliminary data.</text>
</comment>
<dbReference type="PANTHER" id="PTHR43330:SF27">
    <property type="entry name" value="METHIONINE AMINOPEPTIDASE"/>
    <property type="match status" value="1"/>
</dbReference>
<proteinExistence type="predicted"/>
<keyword evidence="1" id="KW-0031">Aminopeptidase</keyword>
<keyword evidence="4" id="KW-0378">Hydrolase</keyword>
<dbReference type="InterPro" id="IPR000994">
    <property type="entry name" value="Pept_M24"/>
</dbReference>
<protein>
    <recommendedName>
        <fullName evidence="5">Peptidase M24 domain-containing protein</fullName>
    </recommendedName>
</protein>
<reference evidence="6" key="1">
    <citation type="journal article" date="2014" name="Front. Microbiol.">
        <title>High frequency of phylogenetically diverse reductive dehalogenase-homologous genes in deep subseafloor sedimentary metagenomes.</title>
        <authorList>
            <person name="Kawai M."/>
            <person name="Futagami T."/>
            <person name="Toyoda A."/>
            <person name="Takaki Y."/>
            <person name="Nishi S."/>
            <person name="Hori S."/>
            <person name="Arai W."/>
            <person name="Tsubouchi T."/>
            <person name="Morono Y."/>
            <person name="Uchiyama I."/>
            <person name="Ito T."/>
            <person name="Fujiyama A."/>
            <person name="Inagaki F."/>
            <person name="Takami H."/>
        </authorList>
    </citation>
    <scope>NUCLEOTIDE SEQUENCE</scope>
    <source>
        <strain evidence="6">Expedition CK06-06</strain>
    </source>
</reference>
<feature type="non-terminal residue" evidence="6">
    <location>
        <position position="1"/>
    </location>
</feature>
<dbReference type="InterPro" id="IPR036005">
    <property type="entry name" value="Creatinase/aminopeptidase-like"/>
</dbReference>
<dbReference type="Gene3D" id="3.90.230.10">
    <property type="entry name" value="Creatinase/methionine aminopeptidase superfamily"/>
    <property type="match status" value="1"/>
</dbReference>
<dbReference type="GO" id="GO:0005829">
    <property type="term" value="C:cytosol"/>
    <property type="evidence" value="ECO:0007669"/>
    <property type="project" value="TreeGrafter"/>
</dbReference>
<dbReference type="GO" id="GO:0046872">
    <property type="term" value="F:metal ion binding"/>
    <property type="evidence" value="ECO:0007669"/>
    <property type="project" value="UniProtKB-KW"/>
</dbReference>
<dbReference type="Pfam" id="PF00557">
    <property type="entry name" value="Peptidase_M24"/>
    <property type="match status" value="1"/>
</dbReference>
<evidence type="ECO:0000256" key="1">
    <source>
        <dbReference type="ARBA" id="ARBA00022438"/>
    </source>
</evidence>
<dbReference type="AlphaFoldDB" id="X0W7W3"/>
<dbReference type="InterPro" id="IPR001714">
    <property type="entry name" value="Pept_M24_MAP"/>
</dbReference>
<evidence type="ECO:0000256" key="3">
    <source>
        <dbReference type="ARBA" id="ARBA00022723"/>
    </source>
</evidence>
<dbReference type="PANTHER" id="PTHR43330">
    <property type="entry name" value="METHIONINE AMINOPEPTIDASE"/>
    <property type="match status" value="1"/>
</dbReference>
<dbReference type="GO" id="GO:0006508">
    <property type="term" value="P:proteolysis"/>
    <property type="evidence" value="ECO:0007669"/>
    <property type="project" value="UniProtKB-KW"/>
</dbReference>
<accession>X0W7W3</accession>
<sequence length="117" mass="12503">QGIDQATAGNRLSDISHAIQSHVEAQGFSVVREFVGHGIGRSLHESPQIPNYGPPGQGVELKPGMVLAIEPMINQGVSGVDVLEDGWTAVTKDRSRSAHFEHSIAITENGPEILSRL</sequence>
<organism evidence="6">
    <name type="scientific">marine sediment metagenome</name>
    <dbReference type="NCBI Taxonomy" id="412755"/>
    <lineage>
        <taxon>unclassified sequences</taxon>
        <taxon>metagenomes</taxon>
        <taxon>ecological metagenomes</taxon>
    </lineage>
</organism>
<gene>
    <name evidence="6" type="ORF">S01H1_48186</name>
</gene>
<evidence type="ECO:0000259" key="5">
    <source>
        <dbReference type="Pfam" id="PF00557"/>
    </source>
</evidence>
<name>X0W7W3_9ZZZZ</name>
<dbReference type="PROSITE" id="PS00680">
    <property type="entry name" value="MAP_1"/>
    <property type="match status" value="1"/>
</dbReference>
<dbReference type="EMBL" id="BARS01030939">
    <property type="protein sequence ID" value="GAG27019.1"/>
    <property type="molecule type" value="Genomic_DNA"/>
</dbReference>
<keyword evidence="3" id="KW-0479">Metal-binding</keyword>
<evidence type="ECO:0000256" key="2">
    <source>
        <dbReference type="ARBA" id="ARBA00022670"/>
    </source>
</evidence>
<dbReference type="InterPro" id="IPR002467">
    <property type="entry name" value="Pept_M24A_MAP1"/>
</dbReference>